<dbReference type="InterPro" id="IPR014729">
    <property type="entry name" value="Rossmann-like_a/b/a_fold"/>
</dbReference>
<proteinExistence type="predicted"/>
<organism evidence="1 2">
    <name type="scientific">Bacteroides stercoris CC31F</name>
    <dbReference type="NCBI Taxonomy" id="1073351"/>
    <lineage>
        <taxon>Bacteria</taxon>
        <taxon>Pseudomonadati</taxon>
        <taxon>Bacteroidota</taxon>
        <taxon>Bacteroidia</taxon>
        <taxon>Bacteroidales</taxon>
        <taxon>Bacteroidaceae</taxon>
        <taxon>Bacteroides</taxon>
    </lineage>
</organism>
<dbReference type="EMBL" id="ATFP01000051">
    <property type="protein sequence ID" value="EPH17392.1"/>
    <property type="molecule type" value="Genomic_DNA"/>
</dbReference>
<name>S3Y6L0_BACSE</name>
<dbReference type="NCBIfam" id="TIGR03573">
    <property type="entry name" value="WbuX"/>
    <property type="match status" value="1"/>
</dbReference>
<evidence type="ECO:0008006" key="3">
    <source>
        <dbReference type="Google" id="ProtNLM"/>
    </source>
</evidence>
<evidence type="ECO:0000313" key="1">
    <source>
        <dbReference type="EMBL" id="EPH17392.1"/>
    </source>
</evidence>
<dbReference type="Proteomes" id="UP000014614">
    <property type="component" value="Unassembled WGS sequence"/>
</dbReference>
<dbReference type="InterPro" id="IPR020022">
    <property type="entry name" value="N-acetyl_sugar_amidoTrfase"/>
</dbReference>
<comment type="caution">
    <text evidence="1">The sequence shown here is derived from an EMBL/GenBank/DDBJ whole genome shotgun (WGS) entry which is preliminary data.</text>
</comment>
<dbReference type="PATRIC" id="fig|1073351.3.peg.3114"/>
<dbReference type="RefSeq" id="WP_016662695.1">
    <property type="nucleotide sequence ID" value="NZ_KE340315.1"/>
</dbReference>
<protein>
    <recommendedName>
        <fullName evidence="3">N-acetyl sugar amidotransferase</fullName>
    </recommendedName>
</protein>
<accession>S3Y6L0</accession>
<dbReference type="AlphaFoldDB" id="S3Y6L0"/>
<dbReference type="HOGENOM" id="CLU_056004_0_0_10"/>
<reference evidence="1 2" key="1">
    <citation type="submission" date="2013-05" db="EMBL/GenBank/DDBJ databases">
        <title>The Genome Sequence of Bacteroides stercoris CC31F.</title>
        <authorList>
            <consortium name="The Broad Institute Genomics Platform"/>
            <person name="Earl A."/>
            <person name="Ward D."/>
            <person name="Feldgarden M."/>
            <person name="Gevers D."/>
            <person name="Oliphant K."/>
            <person name="Allen-Vercoe E."/>
            <person name="Walker B."/>
            <person name="Young S."/>
            <person name="Zeng Q."/>
            <person name="Gargeya S."/>
            <person name="Fitzgerald M."/>
            <person name="Haas B."/>
            <person name="Abouelleil A."/>
            <person name="Allen A.W."/>
            <person name="Alvarado L."/>
            <person name="Arachchi H.M."/>
            <person name="Berlin A.M."/>
            <person name="Chapman S.B."/>
            <person name="Gainer-Dewar J."/>
            <person name="Goldberg J."/>
            <person name="Griggs A."/>
            <person name="Gujja S."/>
            <person name="Hansen M."/>
            <person name="Howarth C."/>
            <person name="Imamovic A."/>
            <person name="Ireland A."/>
            <person name="Larimer J."/>
            <person name="McCowan C."/>
            <person name="Murphy C."/>
            <person name="Pearson M."/>
            <person name="Poon T.W."/>
            <person name="Priest M."/>
            <person name="Roberts A."/>
            <person name="Saif S."/>
            <person name="Shea T."/>
            <person name="Sisk P."/>
            <person name="Sykes S."/>
            <person name="Wortman J."/>
            <person name="Nusbaum C."/>
            <person name="Birren B."/>
        </authorList>
    </citation>
    <scope>NUCLEOTIDE SEQUENCE [LARGE SCALE GENOMIC DNA]</scope>
    <source>
        <strain evidence="1 2">CC31F</strain>
    </source>
</reference>
<dbReference type="OrthoDB" id="702at2"/>
<gene>
    <name evidence="1" type="ORF">HMPREF1181_03083</name>
</gene>
<dbReference type="Gene3D" id="3.40.50.620">
    <property type="entry name" value="HUPs"/>
    <property type="match status" value="1"/>
</dbReference>
<evidence type="ECO:0000313" key="2">
    <source>
        <dbReference type="Proteomes" id="UP000014614"/>
    </source>
</evidence>
<sequence>METIKRCNRCVLDSTVEDNTFDSDGVCKYCYIHDELERSHPVSEFQVEKLINRIKDAGRHKKYDCVCGLSGGRDSSYTLLKAVEYGLRPLVVSVDNGWGTSIADANIKNACDILKLKPITIKFDWNEYRDLQRSFFIAGVPDVDSPTDLAIYAALHQLARQYKIRYILNGHSFRTEGSSPISWSYFDPVYIKNVQNEFGTIRYDKIRSIPTITSRDLIVDTFIHRIKEVRILEFMDYRKKDVDKELKEKLKWQDYGGHHQENKFTHFIQSYYLPVKFNIDKRKTELSAQIRSGHITRKEALKIIGQPYSFDQEIVDEVTARLGFSPQQFQSMMQEKTHSHREFKTLLSFYRLFRFPIYLVVRMKLLPQILYLKYCQ</sequence>
<dbReference type="SUPFAM" id="SSF52402">
    <property type="entry name" value="Adenine nucleotide alpha hydrolases-like"/>
    <property type="match status" value="1"/>
</dbReference>